<dbReference type="Proteomes" id="UP000738349">
    <property type="component" value="Unassembled WGS sequence"/>
</dbReference>
<evidence type="ECO:0000313" key="2">
    <source>
        <dbReference type="EMBL" id="KAH7175643.1"/>
    </source>
</evidence>
<evidence type="ECO:0000313" key="3">
    <source>
        <dbReference type="Proteomes" id="UP000738349"/>
    </source>
</evidence>
<protein>
    <submittedName>
        <fullName evidence="2">Uncharacterized protein</fullName>
    </submittedName>
</protein>
<feature type="compositionally biased region" description="Basic and acidic residues" evidence="1">
    <location>
        <begin position="49"/>
        <end position="70"/>
    </location>
</feature>
<dbReference type="EMBL" id="JAGMUV010000001">
    <property type="protein sequence ID" value="KAH7175643.1"/>
    <property type="molecule type" value="Genomic_DNA"/>
</dbReference>
<evidence type="ECO:0000256" key="1">
    <source>
        <dbReference type="SAM" id="MobiDB-lite"/>
    </source>
</evidence>
<comment type="caution">
    <text evidence="2">The sequence shown here is derived from an EMBL/GenBank/DDBJ whole genome shotgun (WGS) entry which is preliminary data.</text>
</comment>
<organism evidence="2 3">
    <name type="scientific">Dactylonectria macrodidyma</name>
    <dbReference type="NCBI Taxonomy" id="307937"/>
    <lineage>
        <taxon>Eukaryota</taxon>
        <taxon>Fungi</taxon>
        <taxon>Dikarya</taxon>
        <taxon>Ascomycota</taxon>
        <taxon>Pezizomycotina</taxon>
        <taxon>Sordariomycetes</taxon>
        <taxon>Hypocreomycetidae</taxon>
        <taxon>Hypocreales</taxon>
        <taxon>Nectriaceae</taxon>
        <taxon>Dactylonectria</taxon>
    </lineage>
</organism>
<proteinExistence type="predicted"/>
<gene>
    <name evidence="2" type="ORF">EDB81DRAFT_15225</name>
</gene>
<name>A0A9P9FU57_9HYPO</name>
<feature type="region of interest" description="Disordered" evidence="1">
    <location>
        <begin position="1"/>
        <end position="70"/>
    </location>
</feature>
<keyword evidence="3" id="KW-1185">Reference proteome</keyword>
<accession>A0A9P9FU57</accession>
<feature type="compositionally biased region" description="Basic and acidic residues" evidence="1">
    <location>
        <begin position="31"/>
        <end position="41"/>
    </location>
</feature>
<sequence length="70" mass="7762">MPEGRESPSPSRQTGKQLHDPPGSGQGYGQTDDKQDKDPKSQLENLESNPKDVMEEARKKIFAKPGEKPE</sequence>
<reference evidence="2" key="1">
    <citation type="journal article" date="2021" name="Nat. Commun.">
        <title>Genetic determinants of endophytism in the Arabidopsis root mycobiome.</title>
        <authorList>
            <person name="Mesny F."/>
            <person name="Miyauchi S."/>
            <person name="Thiergart T."/>
            <person name="Pickel B."/>
            <person name="Atanasova L."/>
            <person name="Karlsson M."/>
            <person name="Huettel B."/>
            <person name="Barry K.W."/>
            <person name="Haridas S."/>
            <person name="Chen C."/>
            <person name="Bauer D."/>
            <person name="Andreopoulos W."/>
            <person name="Pangilinan J."/>
            <person name="LaButti K."/>
            <person name="Riley R."/>
            <person name="Lipzen A."/>
            <person name="Clum A."/>
            <person name="Drula E."/>
            <person name="Henrissat B."/>
            <person name="Kohler A."/>
            <person name="Grigoriev I.V."/>
            <person name="Martin F.M."/>
            <person name="Hacquard S."/>
        </authorList>
    </citation>
    <scope>NUCLEOTIDE SEQUENCE</scope>
    <source>
        <strain evidence="2">MPI-CAGE-AT-0147</strain>
    </source>
</reference>
<dbReference type="OrthoDB" id="5375886at2759"/>
<dbReference type="AlphaFoldDB" id="A0A9P9FU57"/>